<dbReference type="InterPro" id="IPR050642">
    <property type="entry name" value="PDH_E1_Alpha_Subunit"/>
</dbReference>
<dbReference type="InterPro" id="IPR001017">
    <property type="entry name" value="DH_E1"/>
</dbReference>
<reference evidence="5 6" key="1">
    <citation type="submission" date="2020-07" db="EMBL/GenBank/DDBJ databases">
        <title>Fungal Genomes of the International Space Station.</title>
        <authorList>
            <person name="Seuylemezian A."/>
            <person name="Singh N.K."/>
            <person name="Wood J."/>
            <person name="Venkateswaran K."/>
        </authorList>
    </citation>
    <scope>NUCLEOTIDE SEQUENCE [LARGE SCALE GENOMIC DNA]</scope>
    <source>
        <strain evidence="5 6">PL-B2</strain>
    </source>
</reference>
<evidence type="ECO:0000256" key="3">
    <source>
        <dbReference type="ARBA" id="ARBA00023052"/>
    </source>
</evidence>
<evidence type="ECO:0000256" key="2">
    <source>
        <dbReference type="ARBA" id="ARBA00023002"/>
    </source>
</evidence>
<comment type="cofactor">
    <cofactor evidence="1">
        <name>thiamine diphosphate</name>
        <dbReference type="ChEBI" id="CHEBI:58937"/>
    </cofactor>
</comment>
<keyword evidence="2" id="KW-0560">Oxidoreductase</keyword>
<dbReference type="Proteomes" id="UP000769780">
    <property type="component" value="Unassembled WGS sequence"/>
</dbReference>
<evidence type="ECO:0000256" key="1">
    <source>
        <dbReference type="ARBA" id="ARBA00001964"/>
    </source>
</evidence>
<accession>A0ABS7KBG5</accession>
<dbReference type="Gene3D" id="3.40.50.970">
    <property type="match status" value="1"/>
</dbReference>
<protein>
    <submittedName>
        <fullName evidence="5">Thiamine pyrophosphate-dependent dehydrogenase E1 component subunit alpha</fullName>
    </submittedName>
</protein>
<dbReference type="SUPFAM" id="SSF52518">
    <property type="entry name" value="Thiamin diphosphate-binding fold (THDP-binding)"/>
    <property type="match status" value="1"/>
</dbReference>
<feature type="domain" description="Dehydrogenase E1 component" evidence="4">
    <location>
        <begin position="13"/>
        <end position="306"/>
    </location>
</feature>
<name>A0ABS7KBG5_9BACI</name>
<comment type="caution">
    <text evidence="5">The sequence shown here is derived from an EMBL/GenBank/DDBJ whole genome shotgun (WGS) entry which is preliminary data.</text>
</comment>
<evidence type="ECO:0000313" key="5">
    <source>
        <dbReference type="EMBL" id="MBY0099435.1"/>
    </source>
</evidence>
<dbReference type="PANTHER" id="PTHR11516">
    <property type="entry name" value="PYRUVATE DEHYDROGENASE E1 COMPONENT, ALPHA SUBUNIT BACTERIAL AND ORGANELLAR"/>
    <property type="match status" value="1"/>
</dbReference>
<evidence type="ECO:0000313" key="6">
    <source>
        <dbReference type="Proteomes" id="UP000769780"/>
    </source>
</evidence>
<sequence>MDMKEFKLNYYEKLYLARHFEDELMKLFADNKVVGWIHSNKGHEVIGVSLALAMKSHDYIVPHHRDRPAYLAKGLSAKSLLAEIMGKTTGCCGGIGGELHIMDVETRIYGPTGVLGSNLPIALGIAYANKLAGNDHVVVCNFGEGGSNRGSFHEVLNMAALWSLPIVFVCENNKFVEFTPMQKHMNIEDVARRASGYDIEGIIADAFNPMETYETFKYAIEKARRGDGPTLVEAKTYRLDGHYEGDPMKYRDEEEKKYWLERDPIIGFKASLLNESIANESELESLEASVHQVLKEAVEFALKSEPLKVSDTFKNVYA</sequence>
<dbReference type="Pfam" id="PF00676">
    <property type="entry name" value="E1_dh"/>
    <property type="match status" value="1"/>
</dbReference>
<proteinExistence type="predicted"/>
<dbReference type="EMBL" id="JACWFH010000036">
    <property type="protein sequence ID" value="MBY0099435.1"/>
    <property type="molecule type" value="Genomic_DNA"/>
</dbReference>
<organism evidence="5 6">
    <name type="scientific">Mesobacillus maritimus</name>
    <dbReference type="NCBI Taxonomy" id="1643336"/>
    <lineage>
        <taxon>Bacteria</taxon>
        <taxon>Bacillati</taxon>
        <taxon>Bacillota</taxon>
        <taxon>Bacilli</taxon>
        <taxon>Bacillales</taxon>
        <taxon>Bacillaceae</taxon>
        <taxon>Mesobacillus</taxon>
    </lineage>
</organism>
<keyword evidence="6" id="KW-1185">Reference proteome</keyword>
<dbReference type="PANTHER" id="PTHR11516:SF60">
    <property type="entry name" value="PYRUVATE DEHYDROGENASE E1 COMPONENT SUBUNIT ALPHA"/>
    <property type="match status" value="1"/>
</dbReference>
<evidence type="ECO:0000259" key="4">
    <source>
        <dbReference type="Pfam" id="PF00676"/>
    </source>
</evidence>
<keyword evidence="3" id="KW-0786">Thiamine pyrophosphate</keyword>
<gene>
    <name evidence="5" type="ORF">H0185_21950</name>
</gene>
<dbReference type="CDD" id="cd02000">
    <property type="entry name" value="TPP_E1_PDC_ADC_BCADC"/>
    <property type="match status" value="1"/>
</dbReference>
<dbReference type="InterPro" id="IPR029061">
    <property type="entry name" value="THDP-binding"/>
</dbReference>